<proteinExistence type="inferred from homology"/>
<dbReference type="SUPFAM" id="SSF51905">
    <property type="entry name" value="FAD/NAD(P)-binding domain"/>
    <property type="match status" value="1"/>
</dbReference>
<reference evidence="7" key="1">
    <citation type="submission" date="2017-07" db="EMBL/GenBank/DDBJ databases">
        <title>Taro Niue Genome Assembly and Annotation.</title>
        <authorList>
            <person name="Atibalentja N."/>
            <person name="Keating K."/>
            <person name="Fields C.J."/>
        </authorList>
    </citation>
    <scope>NUCLEOTIDE SEQUENCE</scope>
    <source>
        <strain evidence="7">Niue_2</strain>
        <tissue evidence="7">Leaf</tissue>
    </source>
</reference>
<dbReference type="Gene3D" id="3.50.50.60">
    <property type="entry name" value="FAD/NAD(P)-binding domain"/>
    <property type="match status" value="1"/>
</dbReference>
<keyword evidence="8" id="KW-1185">Reference proteome</keyword>
<evidence type="ECO:0000259" key="6">
    <source>
        <dbReference type="PROSITE" id="PS00624"/>
    </source>
</evidence>
<dbReference type="SUPFAM" id="SSF54373">
    <property type="entry name" value="FAD-linked reductases, C-terminal domain"/>
    <property type="match status" value="1"/>
</dbReference>
<evidence type="ECO:0000256" key="5">
    <source>
        <dbReference type="SAM" id="SignalP"/>
    </source>
</evidence>
<evidence type="ECO:0000256" key="2">
    <source>
        <dbReference type="ARBA" id="ARBA00022729"/>
    </source>
</evidence>
<feature type="disulfide bond" evidence="4">
    <location>
        <begin position="476"/>
        <end position="534"/>
    </location>
</feature>
<evidence type="ECO:0000256" key="4">
    <source>
        <dbReference type="PIRSR" id="PIRSR000137-3"/>
    </source>
</evidence>
<dbReference type="Pfam" id="PF05199">
    <property type="entry name" value="GMC_oxred_C"/>
    <property type="match status" value="1"/>
</dbReference>
<dbReference type="EMBL" id="NMUH01003182">
    <property type="protein sequence ID" value="MQM04254.1"/>
    <property type="molecule type" value="Genomic_DNA"/>
</dbReference>
<keyword evidence="3" id="KW-0285">Flavoprotein</keyword>
<feature type="binding site" evidence="3">
    <location>
        <position position="116"/>
    </location>
    <ligand>
        <name>FAD</name>
        <dbReference type="ChEBI" id="CHEBI:57692"/>
    </ligand>
</feature>
<dbReference type="InterPro" id="IPR051871">
    <property type="entry name" value="GMC_Oxidoreductase-Related"/>
</dbReference>
<dbReference type="Pfam" id="PF00732">
    <property type="entry name" value="GMC_oxred_N"/>
    <property type="match status" value="1"/>
</dbReference>
<accession>A0A843WJL9</accession>
<evidence type="ECO:0000256" key="3">
    <source>
        <dbReference type="PIRSR" id="PIRSR000137-2"/>
    </source>
</evidence>
<dbReference type="PANTHER" id="PTHR45968:SF3">
    <property type="entry name" value="OS04G0573100 PROTEIN"/>
    <property type="match status" value="1"/>
</dbReference>
<comment type="cofactor">
    <cofactor evidence="3">
        <name>FAD</name>
        <dbReference type="ChEBI" id="CHEBI:57692"/>
    </cofactor>
</comment>
<keyword evidence="4" id="KW-1015">Disulfide bond</keyword>
<dbReference type="InterPro" id="IPR012132">
    <property type="entry name" value="GMC_OxRdtase"/>
</dbReference>
<feature type="binding site" evidence="3">
    <location>
        <position position="229"/>
    </location>
    <ligand>
        <name>FAD</name>
        <dbReference type="ChEBI" id="CHEBI:57692"/>
    </ligand>
</feature>
<dbReference type="InterPro" id="IPR036188">
    <property type="entry name" value="FAD/NAD-bd_sf"/>
</dbReference>
<dbReference type="Gene3D" id="3.30.410.40">
    <property type="match status" value="1"/>
</dbReference>
<feature type="chain" id="PRO_5032924319" description="Glucose-methanol-choline oxidoreductase N-terminal domain-containing protein" evidence="5">
    <location>
        <begin position="22"/>
        <end position="607"/>
    </location>
</feature>
<name>A0A843WJL9_COLES</name>
<organism evidence="7 8">
    <name type="scientific">Colocasia esculenta</name>
    <name type="common">Wild taro</name>
    <name type="synonym">Arum esculentum</name>
    <dbReference type="NCBI Taxonomy" id="4460"/>
    <lineage>
        <taxon>Eukaryota</taxon>
        <taxon>Viridiplantae</taxon>
        <taxon>Streptophyta</taxon>
        <taxon>Embryophyta</taxon>
        <taxon>Tracheophyta</taxon>
        <taxon>Spermatophyta</taxon>
        <taxon>Magnoliopsida</taxon>
        <taxon>Liliopsida</taxon>
        <taxon>Araceae</taxon>
        <taxon>Aroideae</taxon>
        <taxon>Colocasieae</taxon>
        <taxon>Colocasia</taxon>
    </lineage>
</organism>
<dbReference type="AlphaFoldDB" id="A0A843WJL9"/>
<comment type="similarity">
    <text evidence="1">Belongs to the GMC oxidoreductase family.</text>
</comment>
<dbReference type="InterPro" id="IPR007867">
    <property type="entry name" value="GMC_OxRtase_C"/>
</dbReference>
<dbReference type="GO" id="GO:0050660">
    <property type="term" value="F:flavin adenine dinucleotide binding"/>
    <property type="evidence" value="ECO:0007669"/>
    <property type="project" value="InterPro"/>
</dbReference>
<feature type="binding site" evidence="3">
    <location>
        <begin position="582"/>
        <end position="583"/>
    </location>
    <ligand>
        <name>FAD</name>
        <dbReference type="ChEBI" id="CHEBI:57692"/>
    </ligand>
</feature>
<dbReference type="GO" id="GO:0016614">
    <property type="term" value="F:oxidoreductase activity, acting on CH-OH group of donors"/>
    <property type="evidence" value="ECO:0007669"/>
    <property type="project" value="InterPro"/>
</dbReference>
<gene>
    <name evidence="7" type="ORF">Taro_037047</name>
</gene>
<comment type="caution">
    <text evidence="7">The sequence shown here is derived from an EMBL/GenBank/DDBJ whole genome shotgun (WGS) entry which is preliminary data.</text>
</comment>
<dbReference type="OrthoDB" id="269227at2759"/>
<feature type="domain" description="Glucose-methanol-choline oxidoreductase N-terminal" evidence="6">
    <location>
        <begin position="283"/>
        <end position="297"/>
    </location>
</feature>
<dbReference type="InterPro" id="IPR000172">
    <property type="entry name" value="GMC_OxRdtase_N"/>
</dbReference>
<dbReference type="Proteomes" id="UP000652761">
    <property type="component" value="Unassembled WGS sequence"/>
</dbReference>
<keyword evidence="2 5" id="KW-0732">Signal</keyword>
<evidence type="ECO:0000313" key="8">
    <source>
        <dbReference type="Proteomes" id="UP000652761"/>
    </source>
</evidence>
<keyword evidence="3" id="KW-0274">FAD</keyword>
<dbReference type="PANTHER" id="PTHR45968">
    <property type="entry name" value="OSJNBA0019K04.7 PROTEIN"/>
    <property type="match status" value="1"/>
</dbReference>
<dbReference type="PROSITE" id="PS00624">
    <property type="entry name" value="GMC_OXRED_2"/>
    <property type="match status" value="1"/>
</dbReference>
<protein>
    <recommendedName>
        <fullName evidence="6">Glucose-methanol-choline oxidoreductase N-terminal domain-containing protein</fullName>
    </recommendedName>
</protein>
<sequence length="607" mass="64865">MWRLVAAVVVGFLSFHGFCISDRAPNYTFMKNATVAPQVSYYDYIVVGGGAAGCPLAATLSESFRVLLLERGGSPYGNPNIASLVHYPDTLSDLSPDSPSQLFFSEDGVINARARVLGGGTCINAGFYSRAPPGYVRDAGWDGALANRSYRWVERAVAHEPPVRQWQSALRDALLEAGVGPYNGFTLDHVVGTKVGGTIFDRDGRRRTAADLLERADPARLTVLLWATVHRVLFRHGGGSSGGKRRPVARGVEFRDKAGALHRAYLAGGSGGKKRGEVILSAGAIGSPQLLMLSGVGPAEQLRALGIKVVSDQPMVGRGMADNPMNGVLVPSPRPVEASLIQVVGITPFGGYIEAGSGINLLASLTGGAVPLVKKREATARDQYLAAFSSPLLSALPPLILSSQDGQPPATKAAVASAADGRKSPLEEGAFRSGFIVEKFMGPASRGHLELASLDPDENPRVTFNYFREPEDLRRCVAGLRTIKRVVQSRSFAAFRYPNATMASLLKAMASLTLNLVPRSSGNASASTSLEQYCRETLVSIYHSHGGCLVGRVVDRDYRVVGVERLRVVDASTFNATPGTNPQATVMMLGRQDFFFFPSSSPDRDKN</sequence>
<dbReference type="PIRSF" id="PIRSF000137">
    <property type="entry name" value="Alcohol_oxidase"/>
    <property type="match status" value="1"/>
</dbReference>
<evidence type="ECO:0000256" key="1">
    <source>
        <dbReference type="ARBA" id="ARBA00010790"/>
    </source>
</evidence>
<evidence type="ECO:0000313" key="7">
    <source>
        <dbReference type="EMBL" id="MQM04254.1"/>
    </source>
</evidence>
<feature type="signal peptide" evidence="5">
    <location>
        <begin position="1"/>
        <end position="21"/>
    </location>
</feature>